<evidence type="ECO:0000313" key="2">
    <source>
        <dbReference type="WBParaSite" id="nRc.2.0.1.t06708-RA"/>
    </source>
</evidence>
<organism evidence="1 2">
    <name type="scientific">Romanomermis culicivorax</name>
    <name type="common">Nematode worm</name>
    <dbReference type="NCBI Taxonomy" id="13658"/>
    <lineage>
        <taxon>Eukaryota</taxon>
        <taxon>Metazoa</taxon>
        <taxon>Ecdysozoa</taxon>
        <taxon>Nematoda</taxon>
        <taxon>Enoplea</taxon>
        <taxon>Dorylaimia</taxon>
        <taxon>Mermithida</taxon>
        <taxon>Mermithoidea</taxon>
        <taxon>Mermithidae</taxon>
        <taxon>Romanomermis</taxon>
    </lineage>
</organism>
<keyword evidence="1" id="KW-1185">Reference proteome</keyword>
<sequence length="64" mass="6647">MGSLCAGPGLGTNLVLNNEMLPKILSIPLGPSVLLIKSPMAIAPTNDERRACSPFSCSASCFKI</sequence>
<dbReference type="WBParaSite" id="nRc.2.0.1.t06708-RA">
    <property type="protein sequence ID" value="nRc.2.0.1.t06708-RA"/>
    <property type="gene ID" value="nRc.2.0.1.g06708"/>
</dbReference>
<proteinExistence type="predicted"/>
<reference evidence="2" key="1">
    <citation type="submission" date="2022-11" db="UniProtKB">
        <authorList>
            <consortium name="WormBaseParasite"/>
        </authorList>
    </citation>
    <scope>IDENTIFICATION</scope>
</reference>
<protein>
    <submittedName>
        <fullName evidence="2">Uncharacterized protein</fullName>
    </submittedName>
</protein>
<dbReference type="AlphaFoldDB" id="A0A915HZ43"/>
<evidence type="ECO:0000313" key="1">
    <source>
        <dbReference type="Proteomes" id="UP000887565"/>
    </source>
</evidence>
<dbReference type="Proteomes" id="UP000887565">
    <property type="component" value="Unplaced"/>
</dbReference>
<name>A0A915HZ43_ROMCU</name>
<accession>A0A915HZ43</accession>